<evidence type="ECO:0000313" key="6">
    <source>
        <dbReference type="Proteomes" id="UP000692954"/>
    </source>
</evidence>
<dbReference type="PANTHER" id="PTHR11932">
    <property type="entry name" value="CULLIN"/>
    <property type="match status" value="1"/>
</dbReference>
<gene>
    <name evidence="5" type="ORF">PSON_ATCC_30995.1.T0470305</name>
</gene>
<evidence type="ECO:0000259" key="4">
    <source>
        <dbReference type="PROSITE" id="PS50069"/>
    </source>
</evidence>
<dbReference type="InterPro" id="IPR019559">
    <property type="entry name" value="Cullin_neddylation_domain"/>
</dbReference>
<keyword evidence="3" id="KW-0175">Coiled coil</keyword>
<dbReference type="SMART" id="SM00182">
    <property type="entry name" value="CULLIN"/>
    <property type="match status" value="1"/>
</dbReference>
<feature type="coiled-coil region" evidence="3">
    <location>
        <begin position="312"/>
        <end position="339"/>
    </location>
</feature>
<accession>A0A8S1N5T5</accession>
<dbReference type="Pfam" id="PF00888">
    <property type="entry name" value="Cullin"/>
    <property type="match status" value="1"/>
</dbReference>
<dbReference type="GO" id="GO:0006511">
    <property type="term" value="P:ubiquitin-dependent protein catabolic process"/>
    <property type="evidence" value="ECO:0007669"/>
    <property type="project" value="InterPro"/>
</dbReference>
<dbReference type="InterPro" id="IPR045093">
    <property type="entry name" value="Cullin"/>
</dbReference>
<dbReference type="GO" id="GO:0031625">
    <property type="term" value="F:ubiquitin protein ligase binding"/>
    <property type="evidence" value="ECO:0007669"/>
    <property type="project" value="InterPro"/>
</dbReference>
<organism evidence="5 6">
    <name type="scientific">Paramecium sonneborni</name>
    <dbReference type="NCBI Taxonomy" id="65129"/>
    <lineage>
        <taxon>Eukaryota</taxon>
        <taxon>Sar</taxon>
        <taxon>Alveolata</taxon>
        <taxon>Ciliophora</taxon>
        <taxon>Intramacronucleata</taxon>
        <taxon>Oligohymenophorea</taxon>
        <taxon>Peniculida</taxon>
        <taxon>Parameciidae</taxon>
        <taxon>Paramecium</taxon>
    </lineage>
</organism>
<dbReference type="AlphaFoldDB" id="A0A8S1N5T5"/>
<evidence type="ECO:0000256" key="1">
    <source>
        <dbReference type="PROSITE-ProRule" id="PRU00330"/>
    </source>
</evidence>
<comment type="caution">
    <text evidence="5">The sequence shown here is derived from an EMBL/GenBank/DDBJ whole genome shotgun (WGS) entry which is preliminary data.</text>
</comment>
<sequence>MNPYEKIKQDLDIKMLNQRQNILRVLNGQQKVFNAKEIIDAYTDIYNYIIQGEQQGKKMYELFKHYNENFLKESEEIVRKSYGTENFLAEILNQHQIYEYHTRILKNYFIYLDRSLVQASNNFNQYPLLNLQAKQQYYTLFYRKLFNNIKEEFKNKLKQDRIQYDKEVQLLLQRVYKIIYEMKTIPQDKDNRELIQDEIKEESKNYYQLYYSNIKQQSFLDQFKSLVQFKEEELSRIKLVFGQNELQKDLFDIFNQNIIDNYAMDLSQENNDTLKYIIVQDYFQEFSQMVQFFDHFNSNTHILVQKFQNIIIQQGSQINQELQHEIAEQKKKQFQEKEQQYKYLDQLIYLQQSYKSLIFYYAENNKILLSNLNSAFQKITAQVDQYFIMQQLLQGLDSFYKNKLINFEEEKQLSQFIQILECFQEKDLFLKNFYYRLAQRILTQFNYHSDIDKQIIDQFRKTFGPQHTENLASMMKDHEQSIYEANITFNEIEIQARILQKVCWPEIQPYLSLDKILIFQQLKSAFKQKFNSQQEKNKLVDLFWQDQISMIEIQFKTNKDYRVTIGVVCGAILLEFNEKNLPQTIEQLQEKIQVNQQFLVNQINLLEKVKLIIKEGQAYKFNEEFSYKTQKIKLSIVLDQYIEYQQEYVENDRKNALQAAIIRIMKAKRIYSFQQLIISVKEQLKMFKPLEKDIKQGIEILMDQEYLKRNLLNINELIYVS</sequence>
<dbReference type="EMBL" id="CAJJDN010000047">
    <property type="protein sequence ID" value="CAD8085033.1"/>
    <property type="molecule type" value="Genomic_DNA"/>
</dbReference>
<name>A0A8S1N5T5_9CILI</name>
<dbReference type="SMART" id="SM00884">
    <property type="entry name" value="Cullin_Nedd8"/>
    <property type="match status" value="1"/>
</dbReference>
<feature type="domain" description="Cullin family profile" evidence="4">
    <location>
        <begin position="374"/>
        <end position="607"/>
    </location>
</feature>
<proteinExistence type="inferred from homology"/>
<evidence type="ECO:0000256" key="2">
    <source>
        <dbReference type="RuleBase" id="RU003829"/>
    </source>
</evidence>
<keyword evidence="6" id="KW-1185">Reference proteome</keyword>
<dbReference type="InterPro" id="IPR016158">
    <property type="entry name" value="Cullin_homology"/>
</dbReference>
<dbReference type="Proteomes" id="UP000692954">
    <property type="component" value="Unassembled WGS sequence"/>
</dbReference>
<dbReference type="Pfam" id="PF26557">
    <property type="entry name" value="Cullin_AB"/>
    <property type="match status" value="1"/>
</dbReference>
<comment type="similarity">
    <text evidence="1 2">Belongs to the cullin family.</text>
</comment>
<dbReference type="OrthoDB" id="27073at2759"/>
<evidence type="ECO:0000256" key="3">
    <source>
        <dbReference type="SAM" id="Coils"/>
    </source>
</evidence>
<evidence type="ECO:0000313" key="5">
    <source>
        <dbReference type="EMBL" id="CAD8085033.1"/>
    </source>
</evidence>
<dbReference type="InterPro" id="IPR001373">
    <property type="entry name" value="Cullin_N"/>
</dbReference>
<dbReference type="InterPro" id="IPR059120">
    <property type="entry name" value="Cullin-like_AB"/>
</dbReference>
<dbReference type="PROSITE" id="PS50069">
    <property type="entry name" value="CULLIN_2"/>
    <property type="match status" value="1"/>
</dbReference>
<dbReference type="Pfam" id="PF10557">
    <property type="entry name" value="Cullin_Nedd8"/>
    <property type="match status" value="1"/>
</dbReference>
<reference evidence="5" key="1">
    <citation type="submission" date="2021-01" db="EMBL/GenBank/DDBJ databases">
        <authorList>
            <consortium name="Genoscope - CEA"/>
            <person name="William W."/>
        </authorList>
    </citation>
    <scope>NUCLEOTIDE SEQUENCE</scope>
</reference>
<protein>
    <recommendedName>
        <fullName evidence="4">Cullin family profile domain-containing protein</fullName>
    </recommendedName>
</protein>